<sequence>MGTLFWDAECVVMIDFLSHKQTVNADQYQRSLKQLNKSLRDKQPGRKVTPQHHERPYTARSTMQCIERNDWKILPNLFLTQPGFNIIKLFGFA</sequence>
<keyword evidence="3" id="KW-1185">Reference proteome</keyword>
<dbReference type="Pfam" id="PF01359">
    <property type="entry name" value="Transposase_1"/>
    <property type="match status" value="1"/>
</dbReference>
<gene>
    <name evidence="2" type="ORF">ANN_04351</name>
</gene>
<dbReference type="InterPro" id="IPR001888">
    <property type="entry name" value="Transposase_1"/>
</dbReference>
<evidence type="ECO:0000313" key="2">
    <source>
        <dbReference type="EMBL" id="KAJ4442759.1"/>
    </source>
</evidence>
<reference evidence="2 3" key="1">
    <citation type="journal article" date="2022" name="Allergy">
        <title>Genome assembly and annotation of Periplaneta americana reveal a comprehensive cockroach allergen profile.</title>
        <authorList>
            <person name="Wang L."/>
            <person name="Xiong Q."/>
            <person name="Saelim N."/>
            <person name="Wang L."/>
            <person name="Nong W."/>
            <person name="Wan A.T."/>
            <person name="Shi M."/>
            <person name="Liu X."/>
            <person name="Cao Q."/>
            <person name="Hui J.H.L."/>
            <person name="Sookrung N."/>
            <person name="Leung T.F."/>
            <person name="Tungtrongchitr A."/>
            <person name="Tsui S.K.W."/>
        </authorList>
    </citation>
    <scope>NUCLEOTIDE SEQUENCE [LARGE SCALE GENOMIC DNA]</scope>
    <source>
        <strain evidence="2">PWHHKU_190912</strain>
    </source>
</reference>
<organism evidence="2 3">
    <name type="scientific">Periplaneta americana</name>
    <name type="common">American cockroach</name>
    <name type="synonym">Blatta americana</name>
    <dbReference type="NCBI Taxonomy" id="6978"/>
    <lineage>
        <taxon>Eukaryota</taxon>
        <taxon>Metazoa</taxon>
        <taxon>Ecdysozoa</taxon>
        <taxon>Arthropoda</taxon>
        <taxon>Hexapoda</taxon>
        <taxon>Insecta</taxon>
        <taxon>Pterygota</taxon>
        <taxon>Neoptera</taxon>
        <taxon>Polyneoptera</taxon>
        <taxon>Dictyoptera</taxon>
        <taxon>Blattodea</taxon>
        <taxon>Blattoidea</taxon>
        <taxon>Blattidae</taxon>
        <taxon>Blattinae</taxon>
        <taxon>Periplaneta</taxon>
    </lineage>
</organism>
<evidence type="ECO:0008006" key="4">
    <source>
        <dbReference type="Google" id="ProtNLM"/>
    </source>
</evidence>
<dbReference type="InterPro" id="IPR036397">
    <property type="entry name" value="RNaseH_sf"/>
</dbReference>
<evidence type="ECO:0000256" key="1">
    <source>
        <dbReference type="SAM" id="MobiDB-lite"/>
    </source>
</evidence>
<dbReference type="EMBL" id="JAJSOF020000013">
    <property type="protein sequence ID" value="KAJ4442759.1"/>
    <property type="molecule type" value="Genomic_DNA"/>
</dbReference>
<proteinExistence type="predicted"/>
<dbReference type="Gene3D" id="3.30.420.10">
    <property type="entry name" value="Ribonuclease H-like superfamily/Ribonuclease H"/>
    <property type="match status" value="1"/>
</dbReference>
<dbReference type="Proteomes" id="UP001148838">
    <property type="component" value="Unassembled WGS sequence"/>
</dbReference>
<accession>A0ABQ8T9V9</accession>
<protein>
    <recommendedName>
        <fullName evidence="4">Mariner Mos1 transposase</fullName>
    </recommendedName>
</protein>
<name>A0ABQ8T9V9_PERAM</name>
<feature type="region of interest" description="Disordered" evidence="1">
    <location>
        <begin position="34"/>
        <end position="59"/>
    </location>
</feature>
<comment type="caution">
    <text evidence="2">The sequence shown here is derived from an EMBL/GenBank/DDBJ whole genome shotgun (WGS) entry which is preliminary data.</text>
</comment>
<evidence type="ECO:0000313" key="3">
    <source>
        <dbReference type="Proteomes" id="UP001148838"/>
    </source>
</evidence>